<name>A0A4U1BKI1_9GAMM</name>
<keyword evidence="2" id="KW-1185">Reference proteome</keyword>
<dbReference type="Proteomes" id="UP000305675">
    <property type="component" value="Unassembled WGS sequence"/>
</dbReference>
<evidence type="ECO:0000313" key="1">
    <source>
        <dbReference type="EMBL" id="TKB51983.1"/>
    </source>
</evidence>
<organism evidence="1 2">
    <name type="scientific">Ferrimonas aestuarii</name>
    <dbReference type="NCBI Taxonomy" id="2569539"/>
    <lineage>
        <taxon>Bacteria</taxon>
        <taxon>Pseudomonadati</taxon>
        <taxon>Pseudomonadota</taxon>
        <taxon>Gammaproteobacteria</taxon>
        <taxon>Alteromonadales</taxon>
        <taxon>Ferrimonadaceae</taxon>
        <taxon>Ferrimonas</taxon>
    </lineage>
</organism>
<gene>
    <name evidence="1" type="ORF">FCL42_16320</name>
</gene>
<reference evidence="1 2" key="1">
    <citation type="submission" date="2019-04" db="EMBL/GenBank/DDBJ databases">
        <authorList>
            <person name="Hwang J.C."/>
        </authorList>
    </citation>
    <scope>NUCLEOTIDE SEQUENCE [LARGE SCALE GENOMIC DNA]</scope>
    <source>
        <strain evidence="1 2">IMCC35002</strain>
    </source>
</reference>
<dbReference type="EMBL" id="SWCJ01000015">
    <property type="protein sequence ID" value="TKB51983.1"/>
    <property type="molecule type" value="Genomic_DNA"/>
</dbReference>
<sequence>MDRWAWLDLDSHLVEKSVTEKVLYRHFIPMYLHYFERYMKAKRGNDPQQALSAEKVFHTIPLAFIDELQANQMQLDHPLLRHYDIDLEDELMAGELGDNLRAQESYETARGIFNDCIIGLDPQHQLHAAELTWFQVLQHKASQLSHQWFH</sequence>
<evidence type="ECO:0000313" key="2">
    <source>
        <dbReference type="Proteomes" id="UP000305675"/>
    </source>
</evidence>
<proteinExistence type="predicted"/>
<dbReference type="RefSeq" id="WP_136864497.1">
    <property type="nucleotide sequence ID" value="NZ_SWCJ01000015.1"/>
</dbReference>
<accession>A0A4U1BKI1</accession>
<protein>
    <submittedName>
        <fullName evidence="1">Uncharacterized protein</fullName>
    </submittedName>
</protein>
<dbReference type="OrthoDB" id="6398975at2"/>
<dbReference type="AlphaFoldDB" id="A0A4U1BKI1"/>
<comment type="caution">
    <text evidence="1">The sequence shown here is derived from an EMBL/GenBank/DDBJ whole genome shotgun (WGS) entry which is preliminary data.</text>
</comment>